<comment type="caution">
    <text evidence="5">The sequence shown here is derived from an EMBL/GenBank/DDBJ whole genome shotgun (WGS) entry which is preliminary data.</text>
</comment>
<dbReference type="RefSeq" id="XP_070913647.1">
    <property type="nucleotide sequence ID" value="XM_071057546.1"/>
</dbReference>
<dbReference type="SUPFAM" id="SSF101751">
    <property type="entry name" value="Hydrophobin II, HfbII"/>
    <property type="match status" value="1"/>
</dbReference>
<keyword evidence="4" id="KW-0732">Signal</keyword>
<evidence type="ECO:0000256" key="3">
    <source>
        <dbReference type="ARBA" id="ARBA00023157"/>
    </source>
</evidence>
<evidence type="ECO:0000256" key="2">
    <source>
        <dbReference type="ARBA" id="ARBA00009576"/>
    </source>
</evidence>
<dbReference type="PANTHER" id="PTHR42341">
    <property type="entry name" value="HYDROPHOBIN"/>
    <property type="match status" value="1"/>
</dbReference>
<dbReference type="Gene3D" id="3.20.120.10">
    <property type="entry name" value="Hydrophobin"/>
    <property type="match status" value="1"/>
</dbReference>
<comment type="subcellular location">
    <subcellularLocation>
        <location evidence="1">Cell envelope</location>
    </subcellularLocation>
</comment>
<evidence type="ECO:0000313" key="6">
    <source>
        <dbReference type="Proteomes" id="UP001628179"/>
    </source>
</evidence>
<evidence type="ECO:0000256" key="4">
    <source>
        <dbReference type="SAM" id="SignalP"/>
    </source>
</evidence>
<organism evidence="5 6">
    <name type="scientific">Madurella fahalii</name>
    <dbReference type="NCBI Taxonomy" id="1157608"/>
    <lineage>
        <taxon>Eukaryota</taxon>
        <taxon>Fungi</taxon>
        <taxon>Dikarya</taxon>
        <taxon>Ascomycota</taxon>
        <taxon>Pezizomycotina</taxon>
        <taxon>Sordariomycetes</taxon>
        <taxon>Sordariomycetidae</taxon>
        <taxon>Sordariales</taxon>
        <taxon>Sordariales incertae sedis</taxon>
        <taxon>Madurella</taxon>
    </lineage>
</organism>
<feature type="chain" id="PRO_5045946773" evidence="4">
    <location>
        <begin position="17"/>
        <end position="98"/>
    </location>
</feature>
<feature type="signal peptide" evidence="4">
    <location>
        <begin position="1"/>
        <end position="16"/>
    </location>
</feature>
<protein>
    <submittedName>
        <fullName evidence="5">Uncharacterized protein</fullName>
    </submittedName>
</protein>
<comment type="similarity">
    <text evidence="2">Belongs to the cerato-ulmin hydrophobin family.</text>
</comment>
<dbReference type="GeneID" id="98172869"/>
<dbReference type="InterPro" id="IPR010636">
    <property type="entry name" value="Class_II_hydrophobin"/>
</dbReference>
<dbReference type="PANTHER" id="PTHR42341:SF2">
    <property type="entry name" value="HYDROPHOBIN"/>
    <property type="match status" value="1"/>
</dbReference>
<proteinExistence type="inferred from homology"/>
<gene>
    <name evidence="5" type="ORF">MFIFM68171_02124</name>
</gene>
<name>A0ABQ0G2E4_9PEZI</name>
<keyword evidence="6" id="KW-1185">Reference proteome</keyword>
<evidence type="ECO:0000256" key="1">
    <source>
        <dbReference type="ARBA" id="ARBA00004196"/>
    </source>
</evidence>
<dbReference type="InterPro" id="IPR036686">
    <property type="entry name" value="Class_II_Hydrophobin_sf"/>
</dbReference>
<accession>A0ABQ0G2E4</accession>
<dbReference type="EMBL" id="BAAFSV010000001">
    <property type="protein sequence ID" value="GAB1311914.1"/>
    <property type="molecule type" value="Genomic_DNA"/>
</dbReference>
<dbReference type="Pfam" id="PF06766">
    <property type="entry name" value="Hydrophobin_2"/>
    <property type="match status" value="1"/>
</dbReference>
<reference evidence="5 6" key="1">
    <citation type="submission" date="2024-09" db="EMBL/GenBank/DDBJ databases">
        <title>Itraconazole resistance in Madurella fahalii resulting from another homologue of gene encoding cytochrome P450 14-alpha sterol demethylase (CYP51).</title>
        <authorList>
            <person name="Yoshioka I."/>
            <person name="Fahal A.H."/>
            <person name="Kaneko S."/>
            <person name="Yaguchi T."/>
        </authorList>
    </citation>
    <scope>NUCLEOTIDE SEQUENCE [LARGE SCALE GENOMIC DNA]</scope>
    <source>
        <strain evidence="5 6">IFM 68171</strain>
    </source>
</reference>
<keyword evidence="3" id="KW-1015">Disulfide bond</keyword>
<dbReference type="Proteomes" id="UP001628179">
    <property type="component" value="Unassembled WGS sequence"/>
</dbReference>
<dbReference type="CDD" id="cd23508">
    <property type="entry name" value="hydrophobin_II"/>
    <property type="match status" value="1"/>
</dbReference>
<sequence length="98" mass="9492">MKSIATILLLAGAAVALPTTDSGVTGSGTVVCPSAPYLSPRCCAAHVLGGAGADCTAPPRYPESSDEFAAMCAESGKSASCCAAPVAGQGVACQRMVG</sequence>
<evidence type="ECO:0000313" key="5">
    <source>
        <dbReference type="EMBL" id="GAB1311914.1"/>
    </source>
</evidence>